<proteinExistence type="predicted"/>
<accession>A0A081CP96</accession>
<dbReference type="Proteomes" id="UP000053758">
    <property type="component" value="Unassembled WGS sequence"/>
</dbReference>
<dbReference type="EMBL" id="DF830179">
    <property type="protein sequence ID" value="GAK68492.1"/>
    <property type="molecule type" value="Genomic_DNA"/>
</dbReference>
<reference evidence="2" key="1">
    <citation type="journal article" date="2014" name="Genome Announc.">
        <title>Draft Genome Sequence of the Yeast Pseudozyma antarctica Type Strain JCM10317, a Producer of the Glycolipid Biosurfactants, Mannosylerythritol Lipids.</title>
        <authorList>
            <person name="Saika A."/>
            <person name="Koike H."/>
            <person name="Hori T."/>
            <person name="Fukuoka T."/>
            <person name="Sato S."/>
            <person name="Habe H."/>
            <person name="Kitamoto D."/>
            <person name="Morita T."/>
        </authorList>
    </citation>
    <scope>NUCLEOTIDE SEQUENCE [LARGE SCALE GENOMIC DNA]</scope>
    <source>
        <strain evidence="2">JCM 10317</strain>
    </source>
</reference>
<keyword evidence="1" id="KW-0449">Lipoprotein</keyword>
<dbReference type="OrthoDB" id="5985073at2759"/>
<keyword evidence="2" id="KW-1185">Reference proteome</keyword>
<protein>
    <submittedName>
        <fullName evidence="1">Lipoprotein</fullName>
    </submittedName>
</protein>
<dbReference type="AlphaFoldDB" id="A0A081CP96"/>
<dbReference type="RefSeq" id="XP_014653309.1">
    <property type="nucleotide sequence ID" value="XM_014797823.1"/>
</dbReference>
<dbReference type="HOGENOM" id="CLU_468614_0_0_1"/>
<dbReference type="Gene3D" id="3.40.50.1820">
    <property type="entry name" value="alpha/beta hydrolase"/>
    <property type="match status" value="1"/>
</dbReference>
<organism evidence="1 2">
    <name type="scientific">Pseudozyma antarctica</name>
    <name type="common">Yeast</name>
    <name type="synonym">Candida antarctica</name>
    <dbReference type="NCBI Taxonomy" id="84753"/>
    <lineage>
        <taxon>Eukaryota</taxon>
        <taxon>Fungi</taxon>
        <taxon>Dikarya</taxon>
        <taxon>Basidiomycota</taxon>
        <taxon>Ustilaginomycotina</taxon>
        <taxon>Ustilaginomycetes</taxon>
        <taxon>Ustilaginales</taxon>
        <taxon>Ustilaginaceae</taxon>
        <taxon>Moesziomyces</taxon>
    </lineage>
</organism>
<dbReference type="PANTHER" id="PTHR35560:SF3">
    <property type="entry name" value="PEPTIDASE S9 PROLYL OLIGOPEPTIDASE CATALYTIC DOMAIN-CONTAINING PROTEIN"/>
    <property type="match status" value="1"/>
</dbReference>
<name>A0A081CP96_PSEA2</name>
<gene>
    <name evidence="1" type="ORF">PAN0_112d6752</name>
</gene>
<dbReference type="InterPro" id="IPR029058">
    <property type="entry name" value="AB_hydrolase_fold"/>
</dbReference>
<dbReference type="GeneID" id="26307538"/>
<evidence type="ECO:0000313" key="2">
    <source>
        <dbReference type="Proteomes" id="UP000053758"/>
    </source>
</evidence>
<dbReference type="SUPFAM" id="SSF53474">
    <property type="entry name" value="alpha/beta-Hydrolases"/>
    <property type="match status" value="1"/>
</dbReference>
<dbReference type="PANTHER" id="PTHR35560">
    <property type="entry name" value="BLL0132 PROTEIN"/>
    <property type="match status" value="1"/>
</dbReference>
<evidence type="ECO:0000313" key="1">
    <source>
        <dbReference type="EMBL" id="GAK68492.1"/>
    </source>
</evidence>
<sequence length="546" mass="56873">MVRLTAAALASALFLAAADALPSPVVFSTNSSDSLASQQLEARYQVLPDISQLDRRYTSTFTPPSGYRFSWGIDGSRVSYGTSSGEYITRSTISGASAVGQSEVTTCGARCEATNGCGFFHPVQMSGGSEGSVICALYKVKQSKSAATYTSGAGSSGGTVRFSYGFTRDAGPSSGTASSSGSASGSGSGSGTGSSSGSGSGSTTGSNGLPTPPSGATLIQYKGCSSSSATVPMFVNKNYPISGSTSASTVWIVQHGSGRNFNDYFSSIRNVVGDAGVIIAPNFYATSDSGEWFQPAKNLAWRSNDWFNGDDAIAPSGVSSCSSFDVYDSILALVRDRSKFPNVSRVFIVAHSGGASMMAKYGMLRPNTGARYVLANSPSMPYFTTARPNAPTGCSNYNSFGYGWAGPLNRYVSARTPGGQQAFRNWITQDITLMTADLDTYSRDASGDQSCPVQAQGGQNRRDRGYAFWAYINLLGGTSTDVSQYYGYDSLKQQGVSSLGASRFGARHCVVDNVGHDNYAMFASDCGRAAINGASSIPAGPGPVRP</sequence>